<keyword evidence="3" id="KW-0548">Nucleotidyltransferase</keyword>
<keyword evidence="2" id="KW-0808">Transferase</keyword>
<gene>
    <name evidence="10" type="primary">holA</name>
    <name evidence="10" type="ORF">GCM10023081_29810</name>
</gene>
<dbReference type="InterPro" id="IPR005790">
    <property type="entry name" value="DNA_polIII_delta"/>
</dbReference>
<dbReference type="NCBIfam" id="TIGR01128">
    <property type="entry name" value="holA"/>
    <property type="match status" value="1"/>
</dbReference>
<organism evidence="10 11">
    <name type="scientific">Arthrobacter ginkgonis</name>
    <dbReference type="NCBI Taxonomy" id="1630594"/>
    <lineage>
        <taxon>Bacteria</taxon>
        <taxon>Bacillati</taxon>
        <taxon>Actinomycetota</taxon>
        <taxon>Actinomycetes</taxon>
        <taxon>Micrococcales</taxon>
        <taxon>Micrococcaceae</taxon>
        <taxon>Arthrobacter</taxon>
    </lineage>
</organism>
<evidence type="ECO:0000256" key="4">
    <source>
        <dbReference type="ARBA" id="ARBA00022705"/>
    </source>
</evidence>
<dbReference type="Pfam" id="PF21694">
    <property type="entry name" value="DNA_pol3_delta_C"/>
    <property type="match status" value="1"/>
</dbReference>
<evidence type="ECO:0000256" key="7">
    <source>
        <dbReference type="ARBA" id="ARBA00049244"/>
    </source>
</evidence>
<dbReference type="InterPro" id="IPR027417">
    <property type="entry name" value="P-loop_NTPase"/>
</dbReference>
<dbReference type="Gene3D" id="1.20.272.10">
    <property type="match status" value="1"/>
</dbReference>
<feature type="compositionally biased region" description="Low complexity" evidence="8">
    <location>
        <begin position="1"/>
        <end position="22"/>
    </location>
</feature>
<dbReference type="SUPFAM" id="SSF48019">
    <property type="entry name" value="post-AAA+ oligomerization domain-like"/>
    <property type="match status" value="1"/>
</dbReference>
<comment type="catalytic activity">
    <reaction evidence="7">
        <text>DNA(n) + a 2'-deoxyribonucleoside 5'-triphosphate = DNA(n+1) + diphosphate</text>
        <dbReference type="Rhea" id="RHEA:22508"/>
        <dbReference type="Rhea" id="RHEA-COMP:17339"/>
        <dbReference type="Rhea" id="RHEA-COMP:17340"/>
        <dbReference type="ChEBI" id="CHEBI:33019"/>
        <dbReference type="ChEBI" id="CHEBI:61560"/>
        <dbReference type="ChEBI" id="CHEBI:173112"/>
        <dbReference type="EC" id="2.7.7.7"/>
    </reaction>
</comment>
<evidence type="ECO:0000256" key="6">
    <source>
        <dbReference type="ARBA" id="ARBA00034754"/>
    </source>
</evidence>
<dbReference type="Gene3D" id="3.40.50.300">
    <property type="entry name" value="P-loop containing nucleotide triphosphate hydrolases"/>
    <property type="match status" value="1"/>
</dbReference>
<proteinExistence type="inferred from homology"/>
<evidence type="ECO:0000256" key="5">
    <source>
        <dbReference type="ARBA" id="ARBA00022932"/>
    </source>
</evidence>
<name>A0ABP7CKI7_9MICC</name>
<comment type="similarity">
    <text evidence="6">Belongs to the DNA polymerase HolA subunit family.</text>
</comment>
<dbReference type="EC" id="2.7.7.7" evidence="1"/>
<evidence type="ECO:0000259" key="9">
    <source>
        <dbReference type="Pfam" id="PF21694"/>
    </source>
</evidence>
<evidence type="ECO:0000256" key="2">
    <source>
        <dbReference type="ARBA" id="ARBA00022679"/>
    </source>
</evidence>
<evidence type="ECO:0000256" key="8">
    <source>
        <dbReference type="SAM" id="MobiDB-lite"/>
    </source>
</evidence>
<evidence type="ECO:0000313" key="11">
    <source>
        <dbReference type="Proteomes" id="UP001500752"/>
    </source>
</evidence>
<sequence length="345" mass="36655">MAAGRTAAGKPGTGKAAAGKPGSPHAWRTVDPAPLVLLQGPEEYVAGRVFELVRGKVKEREDAVEVTRFDASTYQRGELLLAASPSLFGEAKVIEVRALATMNEDFLEDALAYATAPAGDVVVVLHHSGGNRGKKLLDRLREAGATVVDCQPLKKDSEKLDFVAQEFRGSRRRILPEAARALVAAVGSDLAELAAACSQLVTDTSGEIDQDTVDRYYGGRVEATGFKVADAALSGRAETALSTLRHALATGTDPVPIVAALAMKLRQVAKVAGQRKSSGQLAKELGMAPWQVQQAQEQAQYWTQDELVKCLRLVAEADAMVKGASRDPEYAVERAVAGIALAARR</sequence>
<keyword evidence="11" id="KW-1185">Reference proteome</keyword>
<keyword evidence="5" id="KW-0239">DNA-directed DNA polymerase</keyword>
<dbReference type="InterPro" id="IPR008921">
    <property type="entry name" value="DNA_pol3_clamp-load_cplx_C"/>
</dbReference>
<protein>
    <recommendedName>
        <fullName evidence="1">DNA-directed DNA polymerase</fullName>
        <ecNumber evidence="1">2.7.7.7</ecNumber>
    </recommendedName>
</protein>
<dbReference type="PANTHER" id="PTHR34388:SF1">
    <property type="entry name" value="DNA POLYMERASE III SUBUNIT DELTA"/>
    <property type="match status" value="1"/>
</dbReference>
<dbReference type="InterPro" id="IPR048466">
    <property type="entry name" value="DNA_pol3_delta-like_C"/>
</dbReference>
<evidence type="ECO:0000256" key="3">
    <source>
        <dbReference type="ARBA" id="ARBA00022695"/>
    </source>
</evidence>
<evidence type="ECO:0000256" key="1">
    <source>
        <dbReference type="ARBA" id="ARBA00012417"/>
    </source>
</evidence>
<feature type="domain" description="DNA polymerase III delta subunit-like C-terminal" evidence="9">
    <location>
        <begin position="224"/>
        <end position="336"/>
    </location>
</feature>
<keyword evidence="4" id="KW-0235">DNA replication</keyword>
<dbReference type="PANTHER" id="PTHR34388">
    <property type="entry name" value="DNA POLYMERASE III SUBUNIT DELTA"/>
    <property type="match status" value="1"/>
</dbReference>
<accession>A0ABP7CKI7</accession>
<evidence type="ECO:0000313" key="10">
    <source>
        <dbReference type="EMBL" id="GAA3690350.1"/>
    </source>
</evidence>
<feature type="region of interest" description="Disordered" evidence="8">
    <location>
        <begin position="1"/>
        <end position="26"/>
    </location>
</feature>
<dbReference type="EMBL" id="BAABEO010000019">
    <property type="protein sequence ID" value="GAA3690350.1"/>
    <property type="molecule type" value="Genomic_DNA"/>
</dbReference>
<dbReference type="RefSeq" id="WP_345151884.1">
    <property type="nucleotide sequence ID" value="NZ_BAABEO010000019.1"/>
</dbReference>
<reference evidence="11" key="1">
    <citation type="journal article" date="2019" name="Int. J. Syst. Evol. Microbiol.">
        <title>The Global Catalogue of Microorganisms (GCM) 10K type strain sequencing project: providing services to taxonomists for standard genome sequencing and annotation.</title>
        <authorList>
            <consortium name="The Broad Institute Genomics Platform"/>
            <consortium name="The Broad Institute Genome Sequencing Center for Infectious Disease"/>
            <person name="Wu L."/>
            <person name="Ma J."/>
        </authorList>
    </citation>
    <scope>NUCLEOTIDE SEQUENCE [LARGE SCALE GENOMIC DNA]</scope>
    <source>
        <strain evidence="11">JCM 30742</strain>
    </source>
</reference>
<comment type="caution">
    <text evidence="10">The sequence shown here is derived from an EMBL/GenBank/DDBJ whole genome shotgun (WGS) entry which is preliminary data.</text>
</comment>
<dbReference type="Proteomes" id="UP001500752">
    <property type="component" value="Unassembled WGS sequence"/>
</dbReference>